<evidence type="ECO:0000313" key="1">
    <source>
        <dbReference type="EMBL" id="SMB88754.1"/>
    </source>
</evidence>
<proteinExistence type="predicted"/>
<dbReference type="STRING" id="656914.SAMN00017405_0521"/>
<protein>
    <submittedName>
        <fullName evidence="1">Uncharacterized protein</fullName>
    </submittedName>
</protein>
<keyword evidence="2" id="KW-1185">Reference proteome</keyword>
<dbReference type="AlphaFoldDB" id="A0A1W1V6X7"/>
<sequence length="81" mass="9357">MSDDSITKEQIINEVNSIPQFEMDRLCMLVKTDLISRNHDNRSTDLAEFSKAKASVSYIALKEGILPSVLYMVYVMNWNKR</sequence>
<gene>
    <name evidence="1" type="ORF">SAMN00017405_0521</name>
</gene>
<dbReference type="Proteomes" id="UP000192731">
    <property type="component" value="Unassembled WGS sequence"/>
</dbReference>
<evidence type="ECO:0000313" key="2">
    <source>
        <dbReference type="Proteomes" id="UP000192731"/>
    </source>
</evidence>
<reference evidence="1 2" key="1">
    <citation type="submission" date="2017-04" db="EMBL/GenBank/DDBJ databases">
        <authorList>
            <person name="Afonso C.L."/>
            <person name="Miller P.J."/>
            <person name="Scott M.A."/>
            <person name="Spackman E."/>
            <person name="Goraichik I."/>
            <person name="Dimitrov K.M."/>
            <person name="Suarez D.L."/>
            <person name="Swayne D.E."/>
        </authorList>
    </citation>
    <scope>NUCLEOTIDE SEQUENCE [LARGE SCALE GENOMIC DNA]</scope>
    <source>
        <strain evidence="1 2">DSM 11270</strain>
    </source>
</reference>
<dbReference type="RefSeq" id="WP_084052912.1">
    <property type="nucleotide sequence ID" value="NZ_FWWT01000016.1"/>
</dbReference>
<organism evidence="1 2">
    <name type="scientific">Desulfonispora thiosulfatigenes DSM 11270</name>
    <dbReference type="NCBI Taxonomy" id="656914"/>
    <lineage>
        <taxon>Bacteria</taxon>
        <taxon>Bacillati</taxon>
        <taxon>Bacillota</taxon>
        <taxon>Clostridia</taxon>
        <taxon>Eubacteriales</taxon>
        <taxon>Peptococcaceae</taxon>
        <taxon>Desulfonispora</taxon>
    </lineage>
</organism>
<dbReference type="EMBL" id="FWWT01000016">
    <property type="protein sequence ID" value="SMB88754.1"/>
    <property type="molecule type" value="Genomic_DNA"/>
</dbReference>
<name>A0A1W1V6X7_DESTI</name>
<accession>A0A1W1V6X7</accession>